<dbReference type="GO" id="GO:0051028">
    <property type="term" value="P:mRNA transport"/>
    <property type="evidence" value="ECO:0007669"/>
    <property type="project" value="UniProtKB-KW"/>
</dbReference>
<dbReference type="STRING" id="5364.A0A5C3NEL2"/>
<dbReference type="PANTHER" id="PTHR12084:SF0">
    <property type="entry name" value="NUCLEAR PORE GLYCOPROTEIN P62"/>
    <property type="match status" value="1"/>
</dbReference>
<dbReference type="InterPro" id="IPR025574">
    <property type="entry name" value="Nucleoporin_FG_rpt"/>
</dbReference>
<dbReference type="GO" id="GO:0044613">
    <property type="term" value="C:nuclear pore central transport channel"/>
    <property type="evidence" value="ECO:0007669"/>
    <property type="project" value="TreeGrafter"/>
</dbReference>
<dbReference type="PANTHER" id="PTHR12084">
    <property type="entry name" value="NUCLEAR PORE GLYCOPROTEIN P62-RELATED"/>
    <property type="match status" value="1"/>
</dbReference>
<name>A0A5C3NEL2_9AGAM</name>
<reference evidence="11 12" key="1">
    <citation type="journal article" date="2019" name="Nat. Ecol. Evol.">
        <title>Megaphylogeny resolves global patterns of mushroom evolution.</title>
        <authorList>
            <person name="Varga T."/>
            <person name="Krizsan K."/>
            <person name="Foldi C."/>
            <person name="Dima B."/>
            <person name="Sanchez-Garcia M."/>
            <person name="Sanchez-Ramirez S."/>
            <person name="Szollosi G.J."/>
            <person name="Szarkandi J.G."/>
            <person name="Papp V."/>
            <person name="Albert L."/>
            <person name="Andreopoulos W."/>
            <person name="Angelini C."/>
            <person name="Antonin V."/>
            <person name="Barry K.W."/>
            <person name="Bougher N.L."/>
            <person name="Buchanan P."/>
            <person name="Buyck B."/>
            <person name="Bense V."/>
            <person name="Catcheside P."/>
            <person name="Chovatia M."/>
            <person name="Cooper J."/>
            <person name="Damon W."/>
            <person name="Desjardin D."/>
            <person name="Finy P."/>
            <person name="Geml J."/>
            <person name="Haridas S."/>
            <person name="Hughes K."/>
            <person name="Justo A."/>
            <person name="Karasinski D."/>
            <person name="Kautmanova I."/>
            <person name="Kiss B."/>
            <person name="Kocsube S."/>
            <person name="Kotiranta H."/>
            <person name="LaButti K.M."/>
            <person name="Lechner B.E."/>
            <person name="Liimatainen K."/>
            <person name="Lipzen A."/>
            <person name="Lukacs Z."/>
            <person name="Mihaltcheva S."/>
            <person name="Morgado L.N."/>
            <person name="Niskanen T."/>
            <person name="Noordeloos M.E."/>
            <person name="Ohm R.A."/>
            <person name="Ortiz-Santana B."/>
            <person name="Ovrebo C."/>
            <person name="Racz N."/>
            <person name="Riley R."/>
            <person name="Savchenko A."/>
            <person name="Shiryaev A."/>
            <person name="Soop K."/>
            <person name="Spirin V."/>
            <person name="Szebenyi C."/>
            <person name="Tomsovsky M."/>
            <person name="Tulloss R.E."/>
            <person name="Uehling J."/>
            <person name="Grigoriev I.V."/>
            <person name="Vagvolgyi C."/>
            <person name="Papp T."/>
            <person name="Martin F.M."/>
            <person name="Miettinen O."/>
            <person name="Hibbett D.S."/>
            <person name="Nagy L.G."/>
        </authorList>
    </citation>
    <scope>NUCLEOTIDE SEQUENCE [LARGE SCALE GENOMIC DNA]</scope>
    <source>
        <strain evidence="11 12">OMC1185</strain>
    </source>
</reference>
<accession>A0A5C3NEL2</accession>
<dbReference type="GO" id="GO:0017056">
    <property type="term" value="F:structural constituent of nuclear pore"/>
    <property type="evidence" value="ECO:0007669"/>
    <property type="project" value="InterPro"/>
</dbReference>
<feature type="domain" description="Nucleoporin NSP1-like C-terminal" evidence="10">
    <location>
        <begin position="388"/>
        <end position="483"/>
    </location>
</feature>
<feature type="compositionally biased region" description="Low complexity" evidence="9">
    <location>
        <begin position="97"/>
        <end position="108"/>
    </location>
</feature>
<dbReference type="InterPro" id="IPR026010">
    <property type="entry name" value="NSP1/NUP62"/>
</dbReference>
<evidence type="ECO:0000259" key="10">
    <source>
        <dbReference type="Pfam" id="PF05064"/>
    </source>
</evidence>
<keyword evidence="6" id="KW-0811">Translocation</keyword>
<dbReference type="Pfam" id="PF05064">
    <property type="entry name" value="Nsp1_C"/>
    <property type="match status" value="1"/>
</dbReference>
<evidence type="ECO:0000256" key="4">
    <source>
        <dbReference type="ARBA" id="ARBA00022816"/>
    </source>
</evidence>
<evidence type="ECO:0000313" key="12">
    <source>
        <dbReference type="Proteomes" id="UP000305948"/>
    </source>
</evidence>
<feature type="compositionally biased region" description="Low complexity" evidence="9">
    <location>
        <begin position="188"/>
        <end position="199"/>
    </location>
</feature>
<feature type="compositionally biased region" description="Low complexity" evidence="9">
    <location>
        <begin position="276"/>
        <end position="288"/>
    </location>
</feature>
<gene>
    <name evidence="11" type="ORF">OE88DRAFT_661993</name>
</gene>
<comment type="similarity">
    <text evidence="2">Belongs to the nucleoporin NSP1/NUP62 family.</text>
</comment>
<keyword evidence="8" id="KW-0539">Nucleus</keyword>
<evidence type="ECO:0000256" key="8">
    <source>
        <dbReference type="ARBA" id="ARBA00023242"/>
    </source>
</evidence>
<dbReference type="OrthoDB" id="344345at2759"/>
<evidence type="ECO:0000256" key="7">
    <source>
        <dbReference type="ARBA" id="ARBA00023132"/>
    </source>
</evidence>
<keyword evidence="3" id="KW-0813">Transport</keyword>
<keyword evidence="5" id="KW-0653">Protein transport</keyword>
<feature type="compositionally biased region" description="Polar residues" evidence="9">
    <location>
        <begin position="174"/>
        <end position="187"/>
    </location>
</feature>
<feature type="compositionally biased region" description="Gly residues" evidence="9">
    <location>
        <begin position="1"/>
        <end position="21"/>
    </location>
</feature>
<feature type="compositionally biased region" description="Gly residues" evidence="9">
    <location>
        <begin position="33"/>
        <end position="50"/>
    </location>
</feature>
<keyword evidence="7" id="KW-0906">Nuclear pore complex</keyword>
<dbReference type="AlphaFoldDB" id="A0A5C3NEL2"/>
<proteinExistence type="inferred from homology"/>
<keyword evidence="12" id="KW-1185">Reference proteome</keyword>
<dbReference type="GO" id="GO:0006405">
    <property type="term" value="P:RNA export from nucleus"/>
    <property type="evidence" value="ECO:0007669"/>
    <property type="project" value="TreeGrafter"/>
</dbReference>
<feature type="region of interest" description="Disordered" evidence="9">
    <location>
        <begin position="1"/>
        <end position="200"/>
    </location>
</feature>
<evidence type="ECO:0000256" key="9">
    <source>
        <dbReference type="SAM" id="MobiDB-lite"/>
    </source>
</evidence>
<dbReference type="EMBL" id="ML213504">
    <property type="protein sequence ID" value="TFK55813.1"/>
    <property type="molecule type" value="Genomic_DNA"/>
</dbReference>
<evidence type="ECO:0000256" key="5">
    <source>
        <dbReference type="ARBA" id="ARBA00022927"/>
    </source>
</evidence>
<dbReference type="Gene3D" id="1.20.5.170">
    <property type="match status" value="1"/>
</dbReference>
<evidence type="ECO:0000256" key="3">
    <source>
        <dbReference type="ARBA" id="ARBA00022448"/>
    </source>
</evidence>
<feature type="region of interest" description="Disordered" evidence="9">
    <location>
        <begin position="264"/>
        <end position="343"/>
    </location>
</feature>
<keyword evidence="4" id="KW-0509">mRNA transport</keyword>
<feature type="compositionally biased region" description="Low complexity" evidence="9">
    <location>
        <begin position="65"/>
        <end position="75"/>
    </location>
</feature>
<feature type="compositionally biased region" description="Low complexity" evidence="9">
    <location>
        <begin position="115"/>
        <end position="128"/>
    </location>
</feature>
<dbReference type="Pfam" id="PF13634">
    <property type="entry name" value="Nucleoporin_FG"/>
    <property type="match status" value="3"/>
</dbReference>
<dbReference type="GO" id="GO:0005543">
    <property type="term" value="F:phospholipid binding"/>
    <property type="evidence" value="ECO:0007669"/>
    <property type="project" value="TreeGrafter"/>
</dbReference>
<evidence type="ECO:0000256" key="1">
    <source>
        <dbReference type="ARBA" id="ARBA00004567"/>
    </source>
</evidence>
<organism evidence="11 12">
    <name type="scientific">Heliocybe sulcata</name>
    <dbReference type="NCBI Taxonomy" id="5364"/>
    <lineage>
        <taxon>Eukaryota</taxon>
        <taxon>Fungi</taxon>
        <taxon>Dikarya</taxon>
        <taxon>Basidiomycota</taxon>
        <taxon>Agaricomycotina</taxon>
        <taxon>Agaricomycetes</taxon>
        <taxon>Gloeophyllales</taxon>
        <taxon>Gloeophyllaceae</taxon>
        <taxon>Heliocybe</taxon>
    </lineage>
</organism>
<feature type="compositionally biased region" description="Low complexity" evidence="9">
    <location>
        <begin position="137"/>
        <end position="164"/>
    </location>
</feature>
<evidence type="ECO:0000256" key="2">
    <source>
        <dbReference type="ARBA" id="ARBA00005911"/>
    </source>
</evidence>
<dbReference type="Proteomes" id="UP000305948">
    <property type="component" value="Unassembled WGS sequence"/>
</dbReference>
<sequence>MSGGSGNIFGNSGGGGGGLFGGPKPAGSLFGNTGAGTGGGLFGSATGAGGTTNTSTPPAGGGLFGNPPNTATAPAPGGGLFGNTSNTPAALGGGLFGNTTNTTSTTPAAGGGLFGNTNPSTSTSTPSGGLFGGGTSGTNPLLGGSSTTTSAGATGTPAAPSGGLFDAAPKPAGTTDSAPKTSSFFSNPPSATAATSGTSGLPGGSLFGNAAKPAENAASTPAAPATGSLFGGGVLGGANANNSTATPAAATSSTPAAGGGLFGGGNLFGKKPDTPAAGASGTTTSTTAMPSLFGSTDAGKKETPAATTGGLFGNLGGNKPEEKKDAPAGGGLFGPTPATSGEKKDALSAFSLGAPATANTNKEGEKKDVPALTASALGPPAPAIAVAPPSMLRGKTIEDIVSRWSSELETHVRTFNEYAGEVSAWDRALIENGNNLAALFAHVLAAEREQTNIDQALDHIEQQQRDLSATLDVYGKSAEDILGGDGDGLRVLDTGPADSERDKNYMLATELHTHLDDLSSSLTQMIEEVNTVSEATPEKQQGEDPMSQIVQILSSHLESLQWIDGSVRELETKVGEVESRIKESGSGVAAGLNSSSVKPRSFGLNRSAY</sequence>
<evidence type="ECO:0000313" key="11">
    <source>
        <dbReference type="EMBL" id="TFK55813.1"/>
    </source>
</evidence>
<evidence type="ECO:0000256" key="6">
    <source>
        <dbReference type="ARBA" id="ARBA00023010"/>
    </source>
</evidence>
<dbReference type="GO" id="GO:0006606">
    <property type="term" value="P:protein import into nucleus"/>
    <property type="evidence" value="ECO:0007669"/>
    <property type="project" value="TreeGrafter"/>
</dbReference>
<comment type="subcellular location">
    <subcellularLocation>
        <location evidence="1">Nucleus</location>
        <location evidence="1">Nuclear pore complex</location>
    </subcellularLocation>
</comment>
<dbReference type="InterPro" id="IPR007758">
    <property type="entry name" value="Nucleoporin_NSP1_C"/>
</dbReference>
<protein>
    <recommendedName>
        <fullName evidence="10">Nucleoporin NSP1-like C-terminal domain-containing protein</fullName>
    </recommendedName>
</protein>